<dbReference type="FunFam" id="2.60.120.10:FF:000006">
    <property type="entry name" value="cAMP-dependent protein kinase type I-alpha regulatory subunit"/>
    <property type="match status" value="1"/>
</dbReference>
<dbReference type="InterPro" id="IPR018488">
    <property type="entry name" value="cNMP-bd_CS"/>
</dbReference>
<keyword evidence="11 14" id="KW-0472">Membrane</keyword>
<sequence>MVLSTLETSNQFLEKTNSFNSLNNNIEVKMNVNNASSSNSNANRNVQFFIPQGFPEILKDLNREILRDQPTDIFQYCADYFNKKLSEQRHNLLTQVNIEKQLSTYGINNQPTGQNSTTSLSKNNNNDGSNGELSINDENKEDDADEEQKNEDEDDDDDDDDYEEVAPLPPAGGHNRNRRTSVSAESMAPTAGEAYKKVVIPKSEEQRKRIEIAIKNNFLFKSLDEEQYMDVVDAMAEKKVMPGEEVIKQGGVGDFFYVAETGAFDVFVSRNGQPPVKVFAYGAGGSFGELALMYNAPRAATVTCTEESIMWALDRVTFRRILMENTSRKRRMYENFLEEVALLASLEPYERHKIADALESVSFNDEDIIIKQGDVGDSFYIIEQGECRVTQVDENGVEHELPGLKKGDYFGELALLTNNPRKATIVAKGKVKLATLGKKAFVRLLGPVVDILKRNRMPSNIRRSQQSGNQQQQVQQPEQSTFQWIASVMLRAFVMLTIWNFIQGYFKDGTTTAVNNDKKDPKDITHYENLWRFGQKLELKVYASPQYQINDFKNLNNLIWNEKNLTFGEYDEREKFLQIPVTEHLINNGSLFAHIFLCHENCSINFGSSQYDPTKFIYITQPLTKYLKKKSTSKKKNLIKDNLQNGEKDNDIEEKGELPIVSHWWPNITLNLVADQKPFPIRQYNEIRKHVRLSPCRTKIYPILYYNDFWMLKDHVLSHPINSTLEYLNLTMKYYNIPLWKMQLYGKFTESFKVQTTMFGQSEEETDALKSIWMILFSNGISLLIECWKIQRTVFVSIDLSKGFPFVNFKDKVKTSTKASITKKYDAIAFRYLSYALFPLLVGYSIYSVMYQEHKSWYSYIVGTLVGFVYAFGFITMCPQLYINYKLKSVAHMPWKTFIYKALNTFVDDLFAFVIKMPMLHRIACLRDDVVFLIYLYQKWIYKEDKRRRNEFGQVGEEDEISKEEIEADEKLLRELEDSERLKNEKKLKNRKKKDLVNDEKLEDKKESKKTK</sequence>
<evidence type="ECO:0000256" key="8">
    <source>
        <dbReference type="ARBA" id="ARBA00022737"/>
    </source>
</evidence>
<protein>
    <recommendedName>
        <fullName evidence="4">cAMP-dependent protein kinase regulatory subunit</fullName>
    </recommendedName>
</protein>
<evidence type="ECO:0000256" key="6">
    <source>
        <dbReference type="ARBA" id="ARBA00022566"/>
    </source>
</evidence>
<evidence type="ECO:0000256" key="3">
    <source>
        <dbReference type="ARBA" id="ARBA00009310"/>
    </source>
</evidence>
<evidence type="ECO:0000256" key="9">
    <source>
        <dbReference type="ARBA" id="ARBA00022741"/>
    </source>
</evidence>
<keyword evidence="10 14" id="KW-1133">Transmembrane helix</keyword>
<keyword evidence="6" id="KW-0116">cAMP-binding</keyword>
<keyword evidence="17" id="KW-1185">Reference proteome</keyword>
<organism evidence="16 17">
    <name type="scientific">Clydaea vesicula</name>
    <dbReference type="NCBI Taxonomy" id="447962"/>
    <lineage>
        <taxon>Eukaryota</taxon>
        <taxon>Fungi</taxon>
        <taxon>Fungi incertae sedis</taxon>
        <taxon>Chytridiomycota</taxon>
        <taxon>Chytridiomycota incertae sedis</taxon>
        <taxon>Chytridiomycetes</taxon>
        <taxon>Lobulomycetales</taxon>
        <taxon>Lobulomycetaceae</taxon>
        <taxon>Clydaea</taxon>
    </lineage>
</organism>
<comment type="similarity">
    <text evidence="3">Belongs to the CLPTM1 family.</text>
</comment>
<dbReference type="InterPro" id="IPR008429">
    <property type="entry name" value="CLPTM1"/>
</dbReference>
<feature type="compositionally biased region" description="Acidic residues" evidence="13">
    <location>
        <begin position="139"/>
        <end position="164"/>
    </location>
</feature>
<gene>
    <name evidence="16" type="ORF">HK099_005600</name>
</gene>
<dbReference type="GO" id="GO:0033554">
    <property type="term" value="P:cellular response to stress"/>
    <property type="evidence" value="ECO:0007669"/>
    <property type="project" value="UniProtKB-ARBA"/>
</dbReference>
<dbReference type="SMART" id="SM00394">
    <property type="entry name" value="RIIa"/>
    <property type="match status" value="1"/>
</dbReference>
<dbReference type="PANTHER" id="PTHR21347:SF0">
    <property type="entry name" value="LIPID SCRAMBLASE CLPTM1L"/>
    <property type="match status" value="1"/>
</dbReference>
<dbReference type="PRINTS" id="PR00103">
    <property type="entry name" value="CAMPKINASE"/>
</dbReference>
<dbReference type="GO" id="GO:0016020">
    <property type="term" value="C:membrane"/>
    <property type="evidence" value="ECO:0007669"/>
    <property type="project" value="UniProtKB-SubCell"/>
</dbReference>
<evidence type="ECO:0000259" key="15">
    <source>
        <dbReference type="PROSITE" id="PS50042"/>
    </source>
</evidence>
<comment type="similarity">
    <text evidence="2">Belongs to the cAMP-dependent kinase regulatory chain family.</text>
</comment>
<keyword evidence="8" id="KW-0677">Repeat</keyword>
<dbReference type="Gene3D" id="1.20.890.10">
    <property type="entry name" value="cAMP-dependent protein kinase regulatory subunit, dimerization-anchoring domain"/>
    <property type="match status" value="1"/>
</dbReference>
<dbReference type="CDD" id="cd12098">
    <property type="entry name" value="DD_R_ScPKA-like"/>
    <property type="match status" value="1"/>
</dbReference>
<comment type="subcellular location">
    <subcellularLocation>
        <location evidence="1">Membrane</location>
        <topology evidence="1">Multi-pass membrane protein</topology>
    </subcellularLocation>
</comment>
<evidence type="ECO:0000256" key="13">
    <source>
        <dbReference type="SAM" id="MobiDB-lite"/>
    </source>
</evidence>
<dbReference type="Pfam" id="PF02197">
    <property type="entry name" value="RIIa"/>
    <property type="match status" value="1"/>
</dbReference>
<dbReference type="PROSITE" id="PS50042">
    <property type="entry name" value="CNMP_BINDING_3"/>
    <property type="match status" value="2"/>
</dbReference>
<feature type="domain" description="Cyclic nucleotide-binding" evidence="15">
    <location>
        <begin position="219"/>
        <end position="339"/>
    </location>
</feature>
<evidence type="ECO:0000256" key="7">
    <source>
        <dbReference type="ARBA" id="ARBA00022692"/>
    </source>
</evidence>
<name>A0AAD5U033_9FUNG</name>
<evidence type="ECO:0000256" key="14">
    <source>
        <dbReference type="SAM" id="Phobius"/>
    </source>
</evidence>
<feature type="compositionally biased region" description="Low complexity" evidence="13">
    <location>
        <begin position="115"/>
        <end position="126"/>
    </location>
</feature>
<feature type="transmembrane region" description="Helical" evidence="14">
    <location>
        <begin position="832"/>
        <end position="851"/>
    </location>
</feature>
<feature type="domain" description="Cyclic nucleotide-binding" evidence="15">
    <location>
        <begin position="342"/>
        <end position="455"/>
    </location>
</feature>
<evidence type="ECO:0000313" key="17">
    <source>
        <dbReference type="Proteomes" id="UP001211065"/>
    </source>
</evidence>
<accession>A0AAD5U033</accession>
<dbReference type="GO" id="GO:0030552">
    <property type="term" value="F:cAMP binding"/>
    <property type="evidence" value="ECO:0007669"/>
    <property type="project" value="UniProtKB-KW"/>
</dbReference>
<dbReference type="PROSITE" id="PS00888">
    <property type="entry name" value="CNMP_BINDING_1"/>
    <property type="match status" value="1"/>
</dbReference>
<dbReference type="FunFam" id="2.60.120.10:FF:000039">
    <property type="entry name" value="cAMP-dependent protein kinase regulatory subunit"/>
    <property type="match status" value="1"/>
</dbReference>
<evidence type="ECO:0000256" key="1">
    <source>
        <dbReference type="ARBA" id="ARBA00004141"/>
    </source>
</evidence>
<reference evidence="16" key="1">
    <citation type="submission" date="2020-05" db="EMBL/GenBank/DDBJ databases">
        <title>Phylogenomic resolution of chytrid fungi.</title>
        <authorList>
            <person name="Stajich J.E."/>
            <person name="Amses K."/>
            <person name="Simmons R."/>
            <person name="Seto K."/>
            <person name="Myers J."/>
            <person name="Bonds A."/>
            <person name="Quandt C.A."/>
            <person name="Barry K."/>
            <person name="Liu P."/>
            <person name="Grigoriev I."/>
            <person name="Longcore J.E."/>
            <person name="James T.Y."/>
        </authorList>
    </citation>
    <scope>NUCLEOTIDE SEQUENCE</scope>
    <source>
        <strain evidence="16">JEL0476</strain>
    </source>
</reference>
<dbReference type="CDD" id="cd00038">
    <property type="entry name" value="CAP_ED"/>
    <property type="match status" value="2"/>
</dbReference>
<evidence type="ECO:0000256" key="12">
    <source>
        <dbReference type="ARBA" id="ARBA00023149"/>
    </source>
</evidence>
<evidence type="ECO:0000256" key="11">
    <source>
        <dbReference type="ARBA" id="ARBA00023136"/>
    </source>
</evidence>
<feature type="transmembrane region" description="Helical" evidence="14">
    <location>
        <begin position="857"/>
        <end position="883"/>
    </location>
</feature>
<dbReference type="InterPro" id="IPR014710">
    <property type="entry name" value="RmlC-like_jellyroll"/>
</dbReference>
<keyword evidence="12" id="KW-0114">cAMP</keyword>
<dbReference type="AlphaFoldDB" id="A0AAD5U033"/>
<dbReference type="Proteomes" id="UP001211065">
    <property type="component" value="Unassembled WGS sequence"/>
</dbReference>
<dbReference type="PROSITE" id="PS00889">
    <property type="entry name" value="CNMP_BINDING_2"/>
    <property type="match status" value="1"/>
</dbReference>
<proteinExistence type="inferred from homology"/>
<dbReference type="SUPFAM" id="SSF47391">
    <property type="entry name" value="Dimerization-anchoring domain of cAMP-dependent PK regulatory subunit"/>
    <property type="match status" value="1"/>
</dbReference>
<keyword evidence="9" id="KW-0547">Nucleotide-binding</keyword>
<dbReference type="InterPro" id="IPR000595">
    <property type="entry name" value="cNMP-bd_dom"/>
</dbReference>
<dbReference type="SUPFAM" id="SSF51206">
    <property type="entry name" value="cAMP-binding domain-like"/>
    <property type="match status" value="2"/>
</dbReference>
<evidence type="ECO:0000256" key="2">
    <source>
        <dbReference type="ARBA" id="ARBA00005753"/>
    </source>
</evidence>
<evidence type="ECO:0000256" key="4">
    <source>
        <dbReference type="ARBA" id="ARBA00020355"/>
    </source>
</evidence>
<evidence type="ECO:0000256" key="5">
    <source>
        <dbReference type="ARBA" id="ARBA00022553"/>
    </source>
</evidence>
<dbReference type="SMART" id="SM00100">
    <property type="entry name" value="cNMP"/>
    <property type="match status" value="2"/>
</dbReference>
<keyword evidence="7 14" id="KW-0812">Transmembrane</keyword>
<evidence type="ECO:0000256" key="10">
    <source>
        <dbReference type="ARBA" id="ARBA00022989"/>
    </source>
</evidence>
<dbReference type="Gene3D" id="2.60.120.10">
    <property type="entry name" value="Jelly Rolls"/>
    <property type="match status" value="2"/>
</dbReference>
<comment type="caution">
    <text evidence="16">The sequence shown here is derived from an EMBL/GenBank/DDBJ whole genome shotgun (WGS) entry which is preliminary data.</text>
</comment>
<keyword evidence="5" id="KW-0597">Phosphoprotein</keyword>
<dbReference type="Pfam" id="PF05602">
    <property type="entry name" value="CLPTM1"/>
    <property type="match status" value="2"/>
</dbReference>
<dbReference type="EMBL" id="JADGJW010000443">
    <property type="protein sequence ID" value="KAJ3217095.1"/>
    <property type="molecule type" value="Genomic_DNA"/>
</dbReference>
<dbReference type="InterPro" id="IPR003117">
    <property type="entry name" value="cAMP_dep_PK_reg_su_I/II_a/b"/>
</dbReference>
<evidence type="ECO:0000313" key="16">
    <source>
        <dbReference type="EMBL" id="KAJ3217095.1"/>
    </source>
</evidence>
<dbReference type="GO" id="GO:0012505">
    <property type="term" value="C:endomembrane system"/>
    <property type="evidence" value="ECO:0007669"/>
    <property type="project" value="TreeGrafter"/>
</dbReference>
<dbReference type="Pfam" id="PF00027">
    <property type="entry name" value="cNMP_binding"/>
    <property type="match status" value="2"/>
</dbReference>
<dbReference type="PANTHER" id="PTHR21347">
    <property type="entry name" value="CLEFT LIP AND PALATE ASSOCIATED TRANSMEMBRANE PROTEIN-RELATED"/>
    <property type="match status" value="1"/>
</dbReference>
<feature type="region of interest" description="Disordered" evidence="13">
    <location>
        <begin position="106"/>
        <end position="188"/>
    </location>
</feature>
<dbReference type="InterPro" id="IPR018490">
    <property type="entry name" value="cNMP-bd_dom_sf"/>
</dbReference>